<protein>
    <submittedName>
        <fullName evidence="8">Membrane protein involved in the export of O-antigen and teichoic acid</fullName>
    </submittedName>
</protein>
<evidence type="ECO:0000256" key="5">
    <source>
        <dbReference type="ARBA" id="ARBA00022989"/>
    </source>
</evidence>
<dbReference type="CDD" id="cd13127">
    <property type="entry name" value="MATE_tuaB_like"/>
    <property type="match status" value="1"/>
</dbReference>
<evidence type="ECO:0000256" key="6">
    <source>
        <dbReference type="ARBA" id="ARBA00023136"/>
    </source>
</evidence>
<feature type="transmembrane region" description="Helical" evidence="7">
    <location>
        <begin position="171"/>
        <end position="191"/>
    </location>
</feature>
<feature type="transmembrane region" description="Helical" evidence="7">
    <location>
        <begin position="114"/>
        <end position="133"/>
    </location>
</feature>
<dbReference type="GO" id="GO:0005886">
    <property type="term" value="C:plasma membrane"/>
    <property type="evidence" value="ECO:0007669"/>
    <property type="project" value="UniProtKB-SubCell"/>
</dbReference>
<proteinExistence type="inferred from homology"/>
<feature type="transmembrane region" description="Helical" evidence="7">
    <location>
        <begin position="353"/>
        <end position="373"/>
    </location>
</feature>
<reference evidence="8 9" key="1">
    <citation type="journal article" date="2015" name="Nature">
        <title>rRNA introns, odd ribosomes, and small enigmatic genomes across a large radiation of phyla.</title>
        <authorList>
            <person name="Brown C.T."/>
            <person name="Hug L.A."/>
            <person name="Thomas B.C."/>
            <person name="Sharon I."/>
            <person name="Castelle C.J."/>
            <person name="Singh A."/>
            <person name="Wilkins M.J."/>
            <person name="Williams K.H."/>
            <person name="Banfield J.F."/>
        </authorList>
    </citation>
    <scope>NUCLEOTIDE SEQUENCE [LARGE SCALE GENOMIC DNA]</scope>
</reference>
<keyword evidence="3" id="KW-1003">Cell membrane</keyword>
<keyword evidence="4 7" id="KW-0812">Transmembrane</keyword>
<evidence type="ECO:0000256" key="7">
    <source>
        <dbReference type="SAM" id="Phobius"/>
    </source>
</evidence>
<gene>
    <name evidence="8" type="ORF">UX13_C0052G0004</name>
</gene>
<comment type="similarity">
    <text evidence="2">Belongs to the polysaccharide synthase family.</text>
</comment>
<feature type="transmembrane region" description="Helical" evidence="7">
    <location>
        <begin position="79"/>
        <end position="102"/>
    </location>
</feature>
<feature type="transmembrane region" description="Helical" evidence="7">
    <location>
        <begin position="145"/>
        <end position="165"/>
    </location>
</feature>
<comment type="subcellular location">
    <subcellularLocation>
        <location evidence="1">Cell membrane</location>
        <topology evidence="1">Multi-pass membrane protein</topology>
    </subcellularLocation>
</comment>
<dbReference type="PANTHER" id="PTHR30250:SF10">
    <property type="entry name" value="LIPOPOLYSACCHARIDE BIOSYNTHESIS PROTEIN WZXC"/>
    <property type="match status" value="1"/>
</dbReference>
<evidence type="ECO:0000256" key="3">
    <source>
        <dbReference type="ARBA" id="ARBA00022475"/>
    </source>
</evidence>
<evidence type="ECO:0000256" key="2">
    <source>
        <dbReference type="ARBA" id="ARBA00007430"/>
    </source>
</evidence>
<dbReference type="Proteomes" id="UP000034329">
    <property type="component" value="Unassembled WGS sequence"/>
</dbReference>
<evidence type="ECO:0000313" key="8">
    <source>
        <dbReference type="EMBL" id="KKU08992.1"/>
    </source>
</evidence>
<evidence type="ECO:0000256" key="1">
    <source>
        <dbReference type="ARBA" id="ARBA00004651"/>
    </source>
</evidence>
<sequence>MGYFKDTLKGIGWMTGLRGVVRGLSVVKIAVLARILSPSQFGVYGIALLILGLLEVLTETGINVFLIQEKDGTEEYLDSAWAVSIIRGTLIAILILAAVPMTVWFFKSPEVTPLLYLVAGVAFVRGFINPMAVQFQKTLQFKKEFFFQSALFFVDAAVAIVLGHITKSESAMISGMLAAAGVEVILSFVIFKQKPKLKLDIIKVKKVINAGKWITGAGIFSYFFQNIDNLVVGRLLGTTSLGFYQQAYRISTLPVSEVGQIFNKVTFPVFVKISDERERLKKAYQKTLLMVLGLVLPFGIIVALFSKPIILLLLGPSWLPAEPALKVLAIFGVLKSLLNSTYSLFLSVKLQKIVMFSELAGIIGIIILVFPLTSSYGTLGASYAALFGSLLSLPVIFFNYRKIFR</sequence>
<feature type="transmembrane region" description="Helical" evidence="7">
    <location>
        <begin position="287"/>
        <end position="315"/>
    </location>
</feature>
<keyword evidence="5 7" id="KW-1133">Transmembrane helix</keyword>
<accession>A0A0G1MLJ6</accession>
<organism evidence="8 9">
    <name type="scientific">Candidatus Woesebacteria bacterium GW2011_GWB1_45_5</name>
    <dbReference type="NCBI Taxonomy" id="1618581"/>
    <lineage>
        <taxon>Bacteria</taxon>
        <taxon>Candidatus Woeseibacteriota</taxon>
    </lineage>
</organism>
<evidence type="ECO:0000313" key="9">
    <source>
        <dbReference type="Proteomes" id="UP000034329"/>
    </source>
</evidence>
<feature type="transmembrane region" description="Helical" evidence="7">
    <location>
        <begin position="379"/>
        <end position="400"/>
    </location>
</feature>
<dbReference type="AlphaFoldDB" id="A0A0G1MLJ6"/>
<dbReference type="EMBL" id="LCLA01000052">
    <property type="protein sequence ID" value="KKU08992.1"/>
    <property type="molecule type" value="Genomic_DNA"/>
</dbReference>
<keyword evidence="6 7" id="KW-0472">Membrane</keyword>
<feature type="transmembrane region" description="Helical" evidence="7">
    <location>
        <begin position="43"/>
        <end position="67"/>
    </location>
</feature>
<evidence type="ECO:0000256" key="4">
    <source>
        <dbReference type="ARBA" id="ARBA00022692"/>
    </source>
</evidence>
<name>A0A0G1MLJ6_9BACT</name>
<feature type="transmembrane region" description="Helical" evidence="7">
    <location>
        <begin position="327"/>
        <end position="346"/>
    </location>
</feature>
<dbReference type="InterPro" id="IPR050833">
    <property type="entry name" value="Poly_Biosynth_Transport"/>
</dbReference>
<comment type="caution">
    <text evidence="8">The sequence shown here is derived from an EMBL/GenBank/DDBJ whole genome shotgun (WGS) entry which is preliminary data.</text>
</comment>
<dbReference type="PANTHER" id="PTHR30250">
    <property type="entry name" value="PST FAMILY PREDICTED COLANIC ACID TRANSPORTER"/>
    <property type="match status" value="1"/>
</dbReference>
<dbReference type="Pfam" id="PF13440">
    <property type="entry name" value="Polysacc_synt_3"/>
    <property type="match status" value="1"/>
</dbReference>